<dbReference type="GO" id="GO:0003690">
    <property type="term" value="F:double-stranded DNA binding"/>
    <property type="evidence" value="ECO:0007669"/>
    <property type="project" value="InterPro"/>
</dbReference>
<proteinExistence type="predicted"/>
<dbReference type="AlphaFoldDB" id="A0A6J8EUJ8"/>
<dbReference type="SMART" id="SM00343">
    <property type="entry name" value="ZnF_C2HC"/>
    <property type="match status" value="2"/>
</dbReference>
<feature type="compositionally biased region" description="Acidic residues" evidence="2">
    <location>
        <begin position="404"/>
        <end position="413"/>
    </location>
</feature>
<dbReference type="Gene3D" id="3.60.10.10">
    <property type="entry name" value="Endonuclease/exonuclease/phosphatase"/>
    <property type="match status" value="1"/>
</dbReference>
<dbReference type="InterPro" id="IPR001878">
    <property type="entry name" value="Znf_CCHC"/>
</dbReference>
<dbReference type="EMBL" id="CACVKT020009786">
    <property type="protein sequence ID" value="CAC5423426.1"/>
    <property type="molecule type" value="Genomic_DNA"/>
</dbReference>
<dbReference type="GO" id="GO:0002218">
    <property type="term" value="P:activation of innate immune response"/>
    <property type="evidence" value="ECO:0007669"/>
    <property type="project" value="InterPro"/>
</dbReference>
<dbReference type="GO" id="GO:0003723">
    <property type="term" value="F:RNA binding"/>
    <property type="evidence" value="ECO:0007669"/>
    <property type="project" value="InterPro"/>
</dbReference>
<keyword evidence="1" id="KW-0863">Zinc-finger</keyword>
<evidence type="ECO:0000256" key="1">
    <source>
        <dbReference type="PROSITE-ProRule" id="PRU00047"/>
    </source>
</evidence>
<feature type="compositionally biased region" description="Basic and acidic residues" evidence="2">
    <location>
        <begin position="391"/>
        <end position="403"/>
    </location>
</feature>
<dbReference type="PANTHER" id="PTHR22639">
    <property type="entry name" value="GAG-RELATED PROTEIN"/>
    <property type="match status" value="1"/>
</dbReference>
<name>A0A6J8EUJ8_MYTCO</name>
<dbReference type="SUPFAM" id="SSF56219">
    <property type="entry name" value="DNase I-like"/>
    <property type="match status" value="1"/>
</dbReference>
<dbReference type="GO" id="GO:0008270">
    <property type="term" value="F:zinc ion binding"/>
    <property type="evidence" value="ECO:0007669"/>
    <property type="project" value="UniProtKB-KW"/>
</dbReference>
<evidence type="ECO:0000313" key="5">
    <source>
        <dbReference type="Proteomes" id="UP000507470"/>
    </source>
</evidence>
<keyword evidence="1" id="KW-0862">Zinc</keyword>
<feature type="compositionally biased region" description="Basic and acidic residues" evidence="2">
    <location>
        <begin position="339"/>
        <end position="348"/>
    </location>
</feature>
<accession>A0A6J8EUJ8</accession>
<evidence type="ECO:0000313" key="4">
    <source>
        <dbReference type="EMBL" id="CAC5423426.1"/>
    </source>
</evidence>
<feature type="domain" description="CCHC-type" evidence="3">
    <location>
        <begin position="208"/>
        <end position="222"/>
    </location>
</feature>
<dbReference type="PROSITE" id="PS50158">
    <property type="entry name" value="ZF_CCHC"/>
    <property type="match status" value="1"/>
</dbReference>
<dbReference type="OrthoDB" id="6128564at2759"/>
<keyword evidence="5" id="KW-1185">Reference proteome</keyword>
<protein>
    <recommendedName>
        <fullName evidence="3">CCHC-type domain-containing protein</fullName>
    </recommendedName>
</protein>
<organism evidence="4 5">
    <name type="scientific">Mytilus coruscus</name>
    <name type="common">Sea mussel</name>
    <dbReference type="NCBI Taxonomy" id="42192"/>
    <lineage>
        <taxon>Eukaryota</taxon>
        <taxon>Metazoa</taxon>
        <taxon>Spiralia</taxon>
        <taxon>Lophotrochozoa</taxon>
        <taxon>Mollusca</taxon>
        <taxon>Bivalvia</taxon>
        <taxon>Autobranchia</taxon>
        <taxon>Pteriomorphia</taxon>
        <taxon>Mytilida</taxon>
        <taxon>Mytiloidea</taxon>
        <taxon>Mytilidae</taxon>
        <taxon>Mytilinae</taxon>
        <taxon>Mytilus</taxon>
    </lineage>
</organism>
<gene>
    <name evidence="4" type="ORF">MCOR_55431</name>
</gene>
<feature type="region of interest" description="Disordered" evidence="2">
    <location>
        <begin position="389"/>
        <end position="413"/>
    </location>
</feature>
<feature type="compositionally biased region" description="Acidic residues" evidence="2">
    <location>
        <begin position="349"/>
        <end position="362"/>
    </location>
</feature>
<reference evidence="4 5" key="1">
    <citation type="submission" date="2020-06" db="EMBL/GenBank/DDBJ databases">
        <authorList>
            <person name="Li R."/>
            <person name="Bekaert M."/>
        </authorList>
    </citation>
    <scope>NUCLEOTIDE SEQUENCE [LARGE SCALE GENOMIC DNA]</scope>
    <source>
        <strain evidence="5">wild</strain>
    </source>
</reference>
<dbReference type="InterPro" id="IPR042509">
    <property type="entry name" value="ZCCHC3"/>
</dbReference>
<dbReference type="Proteomes" id="UP000507470">
    <property type="component" value="Unassembled WGS sequence"/>
</dbReference>
<feature type="region of interest" description="Disordered" evidence="2">
    <location>
        <begin position="339"/>
        <end position="371"/>
    </location>
</feature>
<dbReference type="InterPro" id="IPR036691">
    <property type="entry name" value="Endo/exonu/phosph_ase_sf"/>
</dbReference>
<evidence type="ECO:0000259" key="3">
    <source>
        <dbReference type="PROSITE" id="PS50158"/>
    </source>
</evidence>
<evidence type="ECO:0000256" key="2">
    <source>
        <dbReference type="SAM" id="MobiDB-lite"/>
    </source>
</evidence>
<dbReference type="PANTHER" id="PTHR22639:SF3">
    <property type="entry name" value="ZINC FINGER CCHC DOMAIN-CONTAINING PROTEIN 3"/>
    <property type="match status" value="1"/>
</dbReference>
<keyword evidence="1" id="KW-0479">Metal-binding</keyword>
<sequence length="586" mass="66243">MDKVTNKRLRSPNRQKQNYVVGDKSYSRDCTVRIERLNTNVIKERLIIEEVETITGLNTVLAVVQHDASSYDVTMDSKHNALKFLGGVSIGSREYSVSLMHSDITVVSVMKLPSYVPDEDIRIKLAIKGVNVVSPIYRRTVPGTQVADGTRFMRCKFPPGLVALPWTIPFKIGSETKYFRLKHNNQTKVYSECSSPDHMKNNCPHFECYGCGEVGHSKRYCKATKCKSCSNLPLLCVCTRVAPGRENRTPDESKNCKECGKFFCNCKCSICGNKVCTCVCLKCELYPCVCSCMYCHEESCVCPCQDCERQPCKCKCDNCSNLLKDCTCMDQNIDGDKDKNDESEVVKDDDAESSENINDDEQTELKKADDSHMNVKTILAEVHVNSGGIQEDSRKRKLDRDEQIFDDDYDGDDDINVIEQAQNKNKRADSDSDEVVKKKKNEECSPVDIVVTEECNVEMATEEHSIDIDDEYSTLDDDEEVIVEGASSYTESLVCSDVELNTDCKINDSGKEKCISDYTKDLDNLIIGGDFNTSLSVLDRGSKTCHMNDEPYRKLTKLMDVNNLYDIWRARNPDCRIFSWKRISEG</sequence>